<dbReference type="EMBL" id="ML208376">
    <property type="protein sequence ID" value="TFK67441.1"/>
    <property type="molecule type" value="Genomic_DNA"/>
</dbReference>
<accession>A0ACD3AQ48</accession>
<protein>
    <submittedName>
        <fullName evidence="1">Uncharacterized protein</fullName>
    </submittedName>
</protein>
<name>A0ACD3AQ48_9AGAR</name>
<reference evidence="1 2" key="1">
    <citation type="journal article" date="2019" name="Nat. Ecol. Evol.">
        <title>Megaphylogeny resolves global patterns of mushroom evolution.</title>
        <authorList>
            <person name="Varga T."/>
            <person name="Krizsan K."/>
            <person name="Foldi C."/>
            <person name="Dima B."/>
            <person name="Sanchez-Garcia M."/>
            <person name="Sanchez-Ramirez S."/>
            <person name="Szollosi G.J."/>
            <person name="Szarkandi J.G."/>
            <person name="Papp V."/>
            <person name="Albert L."/>
            <person name="Andreopoulos W."/>
            <person name="Angelini C."/>
            <person name="Antonin V."/>
            <person name="Barry K.W."/>
            <person name="Bougher N.L."/>
            <person name="Buchanan P."/>
            <person name="Buyck B."/>
            <person name="Bense V."/>
            <person name="Catcheside P."/>
            <person name="Chovatia M."/>
            <person name="Cooper J."/>
            <person name="Damon W."/>
            <person name="Desjardin D."/>
            <person name="Finy P."/>
            <person name="Geml J."/>
            <person name="Haridas S."/>
            <person name="Hughes K."/>
            <person name="Justo A."/>
            <person name="Karasinski D."/>
            <person name="Kautmanova I."/>
            <person name="Kiss B."/>
            <person name="Kocsube S."/>
            <person name="Kotiranta H."/>
            <person name="LaButti K.M."/>
            <person name="Lechner B.E."/>
            <person name="Liimatainen K."/>
            <person name="Lipzen A."/>
            <person name="Lukacs Z."/>
            <person name="Mihaltcheva S."/>
            <person name="Morgado L.N."/>
            <person name="Niskanen T."/>
            <person name="Noordeloos M.E."/>
            <person name="Ohm R.A."/>
            <person name="Ortiz-Santana B."/>
            <person name="Ovrebo C."/>
            <person name="Racz N."/>
            <person name="Riley R."/>
            <person name="Savchenko A."/>
            <person name="Shiryaev A."/>
            <person name="Soop K."/>
            <person name="Spirin V."/>
            <person name="Szebenyi C."/>
            <person name="Tomsovsky M."/>
            <person name="Tulloss R.E."/>
            <person name="Uehling J."/>
            <person name="Grigoriev I.V."/>
            <person name="Vagvolgyi C."/>
            <person name="Papp T."/>
            <person name="Martin F.M."/>
            <person name="Miettinen O."/>
            <person name="Hibbett D.S."/>
            <person name="Nagy L.G."/>
        </authorList>
    </citation>
    <scope>NUCLEOTIDE SEQUENCE [LARGE SCALE GENOMIC DNA]</scope>
    <source>
        <strain evidence="1 2">NL-1719</strain>
    </source>
</reference>
<proteinExistence type="predicted"/>
<keyword evidence="2" id="KW-1185">Reference proteome</keyword>
<sequence>MTDFQKTTSPITTEVPYTDKELKALPNKNSLYECITRQRDRWPKDIPLNLSKTKRSEMESALLNPKNGFTKTVSHPTRVSSLGPATGPDKDCTDGQVTGEGSPEVNDESHDKVVTNFVSNPGHELPAENPKQKICVFLQDHRFGLTRKVVIHMDLNVSHINGGTGETRLDCVRTRDVLPYLSKSPILNLNSQNVKIAYSYPENPEYMEYLFVGSMEKRDFEDSDTLQPVVNLPKDMPFTLHLELVGPEMIQIGGQSETPLTPGSVKPLEIARSRTATTSSAQGSAPSAQLDRVHAKHDLVVWLKGQLKTRVGYDEFKKSHHRTLSNPDAIWAWTFAVQFYDQYHNKRYSGDAENVEEVEEMASEPKDTKGKKKASTKVVGVKITKTAIEDALEVGPTWFTEAQTVDRLVKIFGQGGRHEDPAVVERLASTVDSAGRVALYEFLCETEKAFIAHS</sequence>
<organism evidence="1 2">
    <name type="scientific">Pluteus cervinus</name>
    <dbReference type="NCBI Taxonomy" id="181527"/>
    <lineage>
        <taxon>Eukaryota</taxon>
        <taxon>Fungi</taxon>
        <taxon>Dikarya</taxon>
        <taxon>Basidiomycota</taxon>
        <taxon>Agaricomycotina</taxon>
        <taxon>Agaricomycetes</taxon>
        <taxon>Agaricomycetidae</taxon>
        <taxon>Agaricales</taxon>
        <taxon>Pluteineae</taxon>
        <taxon>Pluteaceae</taxon>
        <taxon>Pluteus</taxon>
    </lineage>
</organism>
<dbReference type="Proteomes" id="UP000308600">
    <property type="component" value="Unassembled WGS sequence"/>
</dbReference>
<evidence type="ECO:0000313" key="1">
    <source>
        <dbReference type="EMBL" id="TFK67441.1"/>
    </source>
</evidence>
<gene>
    <name evidence="1" type="ORF">BDN72DRAFT_843038</name>
</gene>
<evidence type="ECO:0000313" key="2">
    <source>
        <dbReference type="Proteomes" id="UP000308600"/>
    </source>
</evidence>